<dbReference type="GeneID" id="25984668"/>
<evidence type="ECO:0000313" key="3">
    <source>
        <dbReference type="Proteomes" id="UP000002748"/>
    </source>
</evidence>
<feature type="compositionally biased region" description="Basic and acidic residues" evidence="1">
    <location>
        <begin position="265"/>
        <end position="275"/>
    </location>
</feature>
<accession>J5T7Y7</accession>
<dbReference type="KEGG" id="tasa:A1Q1_01154"/>
<sequence length="275" mass="27922">MPEDPLLSRKARVGASQSTAGSLPVASGHLLDIPRVHLASLSPRSSPLTPGSPSTRSAKPPSSPTLPRAAGSTMCTTRSWEHEPQIDSFLANLKARAGEGAKGSIGWVWDTGRKAMGQAQGLAAAAGAQPPTLADPASGAAQQAYGFLSSVASRYMPAALATVSAATSQAQQAVNRAPSSSSARGFDVPSESTSASGSNLGYPYTLDKKKPESDDEASGSGSGGSTANLSGFAEIRREEAEGASVPPAAPSGAGARRTSGGWFWGKDKDQGKKTE</sequence>
<dbReference type="OrthoDB" id="434647at2759"/>
<feature type="compositionally biased region" description="Polar residues" evidence="1">
    <location>
        <begin position="42"/>
        <end position="57"/>
    </location>
</feature>
<dbReference type="EMBL" id="ALBS01000161">
    <property type="protein sequence ID" value="EJT49656.1"/>
    <property type="molecule type" value="Genomic_DNA"/>
</dbReference>
<feature type="compositionally biased region" description="Low complexity" evidence="1">
    <location>
        <begin position="242"/>
        <end position="255"/>
    </location>
</feature>
<dbReference type="VEuPathDB" id="FungiDB:A1Q1_01154"/>
<proteinExistence type="predicted"/>
<gene>
    <name evidence="2" type="ORF">A1Q1_01154</name>
</gene>
<protein>
    <submittedName>
        <fullName evidence="2">Uncharacterized protein</fullName>
    </submittedName>
</protein>
<evidence type="ECO:0000256" key="1">
    <source>
        <dbReference type="SAM" id="MobiDB-lite"/>
    </source>
</evidence>
<feature type="region of interest" description="Disordered" evidence="1">
    <location>
        <begin position="41"/>
        <end position="75"/>
    </location>
</feature>
<feature type="region of interest" description="Disordered" evidence="1">
    <location>
        <begin position="174"/>
        <end position="275"/>
    </location>
</feature>
<name>J5T7Y7_TRIAS</name>
<dbReference type="HOGENOM" id="CLU_1012619_0_0_1"/>
<feature type="region of interest" description="Disordered" evidence="1">
    <location>
        <begin position="1"/>
        <end position="25"/>
    </location>
</feature>
<organism evidence="2 3">
    <name type="scientific">Trichosporon asahii var. asahii (strain ATCC 90039 / CBS 2479 / JCM 2466 / KCTC 7840 / NBRC 103889/ NCYC 2677 / UAMH 7654)</name>
    <name type="common">Yeast</name>
    <dbReference type="NCBI Taxonomy" id="1186058"/>
    <lineage>
        <taxon>Eukaryota</taxon>
        <taxon>Fungi</taxon>
        <taxon>Dikarya</taxon>
        <taxon>Basidiomycota</taxon>
        <taxon>Agaricomycotina</taxon>
        <taxon>Tremellomycetes</taxon>
        <taxon>Trichosporonales</taxon>
        <taxon>Trichosporonaceae</taxon>
        <taxon>Trichosporon</taxon>
    </lineage>
</organism>
<feature type="compositionally biased region" description="Polar residues" evidence="1">
    <location>
        <begin position="190"/>
        <end position="199"/>
    </location>
</feature>
<comment type="caution">
    <text evidence="2">The sequence shown here is derived from an EMBL/GenBank/DDBJ whole genome shotgun (WGS) entry which is preliminary data.</text>
</comment>
<dbReference type="AlphaFoldDB" id="J5T7Y7"/>
<dbReference type="RefSeq" id="XP_014180904.1">
    <property type="nucleotide sequence ID" value="XM_014325429.1"/>
</dbReference>
<evidence type="ECO:0000313" key="2">
    <source>
        <dbReference type="EMBL" id="EJT49656.1"/>
    </source>
</evidence>
<reference evidence="2 3" key="1">
    <citation type="journal article" date="2012" name="Eukaryot. Cell">
        <title>Draft genome sequence of CBS 2479, the standard type strain of Trichosporon asahii.</title>
        <authorList>
            <person name="Yang R.Y."/>
            <person name="Li H.T."/>
            <person name="Zhu H."/>
            <person name="Zhou G.P."/>
            <person name="Wang M."/>
            <person name="Wang L."/>
        </authorList>
    </citation>
    <scope>NUCLEOTIDE SEQUENCE [LARGE SCALE GENOMIC DNA]</scope>
    <source>
        <strain evidence="3">ATCC 90039 / CBS 2479 / JCM 2466 / KCTC 7840 / NCYC 2677 / UAMH 7654</strain>
    </source>
</reference>
<dbReference type="Proteomes" id="UP000002748">
    <property type="component" value="Unassembled WGS sequence"/>
</dbReference>